<dbReference type="Gene3D" id="1.10.1520.10">
    <property type="entry name" value="Ribonuclease III domain"/>
    <property type="match status" value="2"/>
</dbReference>
<keyword evidence="1" id="KW-0378">Hydrolase</keyword>
<dbReference type="PROSITE" id="PS50142">
    <property type="entry name" value="RNASE_3_2"/>
    <property type="match status" value="2"/>
</dbReference>
<dbReference type="PANTHER" id="PTHR14950:SF37">
    <property type="entry name" value="ENDORIBONUCLEASE DICER"/>
    <property type="match status" value="1"/>
</dbReference>
<dbReference type="InterPro" id="IPR036389">
    <property type="entry name" value="RNase_III_sf"/>
</dbReference>
<evidence type="ECO:0000313" key="4">
    <source>
        <dbReference type="Proteomes" id="UP001431209"/>
    </source>
</evidence>
<evidence type="ECO:0000313" key="3">
    <source>
        <dbReference type="EMBL" id="KAL0489978.1"/>
    </source>
</evidence>
<dbReference type="CDD" id="cd00593">
    <property type="entry name" value="RIBOc"/>
    <property type="match status" value="2"/>
</dbReference>
<dbReference type="GO" id="GO:0004525">
    <property type="term" value="F:ribonuclease III activity"/>
    <property type="evidence" value="ECO:0007669"/>
    <property type="project" value="InterPro"/>
</dbReference>
<evidence type="ECO:0000256" key="1">
    <source>
        <dbReference type="ARBA" id="ARBA00022801"/>
    </source>
</evidence>
<dbReference type="SMART" id="SM00535">
    <property type="entry name" value="RIBOc"/>
    <property type="match status" value="2"/>
</dbReference>
<proteinExistence type="predicted"/>
<protein>
    <recommendedName>
        <fullName evidence="2">RNase III domain-containing protein</fullName>
    </recommendedName>
</protein>
<accession>A0AAW2ZJE0</accession>
<dbReference type="EMBL" id="JAOPGA020001623">
    <property type="protein sequence ID" value="KAL0489978.1"/>
    <property type="molecule type" value="Genomic_DNA"/>
</dbReference>
<dbReference type="PANTHER" id="PTHR14950">
    <property type="entry name" value="DICER-RELATED"/>
    <property type="match status" value="1"/>
</dbReference>
<dbReference type="Pfam" id="PF14622">
    <property type="entry name" value="Ribonucleas_3_3"/>
    <property type="match status" value="1"/>
</dbReference>
<sequence>MQNVAVFEFEYFIRIAATKKNKSSADEVIATSNMIDHNASDPTKVILQHCRFEDKTIENLLLVQVLEAGDSILSRIVPEFNVVQKKPQLEVTARLVLSQQTQLDENEMAALREVDKWATKLAYPLLLDDHDAGKSLFLVPKIIEPSQTDLIRNNIKTFTHLLNTARSGPKFIDKINETASKYTNQDINDLGYIMQAYIGQPEQEIQQKLESDVSFKSALESAEKIEKELVGTFVIASDLQVYNYSKGPVQAKADYMCMKGAITKRNWVKKKTSAVRFHLLKGMTRSERKTTIEEMKLYETDKNPMHLRVYSGLFLPITQETDLRIFTCDYDFFYQIVHLRPTVQYLENQLRHDRLVHSTLYESNHFSDPLLLRTALTHTIYMEQHQRKHTCNQHLELMGDAVLELCMAEYIYEQINQLGPESIEYNWSEIMRILVSNKYINNVSLRMKLDQLLLFGVDRSPITLGKIMGDTLEAIIGAIFLDTHYSNAKDFVYKYCIPDASSWNILLHENIYPQDYIEYLRQVPACRHADIDIPHYENHIKHVFQDKSLLIKALSGHNIGKGVKGSHIAPDGNLPCGCNGRLKLIGTSLLRLIVTEHVFKTSPIIEEGSLSLSVHAAMHRGDVCMKTAIMLTNVADYMCVTGSDVQQPNLIDLGNATLALFGAVFVDGGSKLFRFVDNTASSTLVPDYLKPYVSVRHDVSNFMIHDVILKTFDATDRILPTNINKPAKNMLQNQCQVMFNHVLPKFTYDVGDGNITVTIKINDMVIGVGNGYPQWNADAAAVKEALTYCEELKLRKLLLK</sequence>
<evidence type="ECO:0000259" key="2">
    <source>
        <dbReference type="PROSITE" id="PS50142"/>
    </source>
</evidence>
<gene>
    <name evidence="3" type="ORF">AKO1_009319</name>
</gene>
<dbReference type="InterPro" id="IPR000999">
    <property type="entry name" value="RNase_III_dom"/>
</dbReference>
<feature type="domain" description="RNase III" evidence="2">
    <location>
        <begin position="533"/>
        <end position="611"/>
    </location>
</feature>
<comment type="caution">
    <text evidence="3">The sequence shown here is derived from an EMBL/GenBank/DDBJ whole genome shotgun (WGS) entry which is preliminary data.</text>
</comment>
<reference evidence="3 4" key="1">
    <citation type="submission" date="2024-03" db="EMBL/GenBank/DDBJ databases">
        <title>The Acrasis kona genome and developmental transcriptomes reveal deep origins of eukaryotic multicellular pathways.</title>
        <authorList>
            <person name="Sheikh S."/>
            <person name="Fu C.-J."/>
            <person name="Brown M.W."/>
            <person name="Baldauf S.L."/>
        </authorList>
    </citation>
    <scope>NUCLEOTIDE SEQUENCE [LARGE SCALE GENOMIC DNA]</scope>
    <source>
        <strain evidence="3 4">ATCC MYA-3509</strain>
    </source>
</reference>
<name>A0AAW2ZJE0_9EUKA</name>
<keyword evidence="4" id="KW-1185">Reference proteome</keyword>
<dbReference type="GO" id="GO:0006396">
    <property type="term" value="P:RNA processing"/>
    <property type="evidence" value="ECO:0007669"/>
    <property type="project" value="InterPro"/>
</dbReference>
<feature type="domain" description="RNase III" evidence="2">
    <location>
        <begin position="352"/>
        <end position="484"/>
    </location>
</feature>
<dbReference type="AlphaFoldDB" id="A0AAW2ZJE0"/>
<organism evidence="3 4">
    <name type="scientific">Acrasis kona</name>
    <dbReference type="NCBI Taxonomy" id="1008807"/>
    <lineage>
        <taxon>Eukaryota</taxon>
        <taxon>Discoba</taxon>
        <taxon>Heterolobosea</taxon>
        <taxon>Tetramitia</taxon>
        <taxon>Eutetramitia</taxon>
        <taxon>Acrasidae</taxon>
        <taxon>Acrasis</taxon>
    </lineage>
</organism>
<dbReference type="Proteomes" id="UP001431209">
    <property type="component" value="Unassembled WGS sequence"/>
</dbReference>
<dbReference type="SUPFAM" id="SSF69065">
    <property type="entry name" value="RNase III domain-like"/>
    <property type="match status" value="2"/>
</dbReference>